<dbReference type="PANTHER" id="PTHR11017:SF259">
    <property type="entry name" value="ADP-RIBOSYL CYCLASE_CYCLIC ADP-RIBOSE HYDROLASE"/>
    <property type="match status" value="1"/>
</dbReference>
<dbReference type="InterPro" id="IPR001611">
    <property type="entry name" value="Leu-rich_rpt"/>
</dbReference>
<dbReference type="Gene3D" id="3.80.10.10">
    <property type="entry name" value="Ribonuclease Inhibitor"/>
    <property type="match status" value="2"/>
</dbReference>
<keyword evidence="10" id="KW-1185">Reference proteome</keyword>
<dbReference type="InterPro" id="IPR044974">
    <property type="entry name" value="Disease_R_plants"/>
</dbReference>
<dbReference type="Gene3D" id="1.10.8.430">
    <property type="entry name" value="Helical domain of apoptotic protease-activating factors"/>
    <property type="match status" value="1"/>
</dbReference>
<dbReference type="GO" id="GO:0043531">
    <property type="term" value="F:ADP binding"/>
    <property type="evidence" value="ECO:0007669"/>
    <property type="project" value="InterPro"/>
</dbReference>
<proteinExistence type="predicted"/>
<dbReference type="Pfam" id="PF20160">
    <property type="entry name" value="C-JID"/>
    <property type="match status" value="1"/>
</dbReference>
<gene>
    <name evidence="9" type="ORF">A2U01_0000512</name>
</gene>
<dbReference type="InterPro" id="IPR002182">
    <property type="entry name" value="NB-ARC"/>
</dbReference>
<dbReference type="EC" id="3.2.2.6" evidence="1"/>
<evidence type="ECO:0000256" key="1">
    <source>
        <dbReference type="ARBA" id="ARBA00011982"/>
    </source>
</evidence>
<dbReference type="SUPFAM" id="SSF52540">
    <property type="entry name" value="P-loop containing nucleoside triphosphate hydrolases"/>
    <property type="match status" value="1"/>
</dbReference>
<dbReference type="InterPro" id="IPR032675">
    <property type="entry name" value="LRR_dom_sf"/>
</dbReference>
<dbReference type="GO" id="GO:0061809">
    <property type="term" value="F:NAD+ nucleosidase activity, cyclic ADP-ribose generating"/>
    <property type="evidence" value="ECO:0007669"/>
    <property type="project" value="UniProtKB-EC"/>
</dbReference>
<keyword evidence="3" id="KW-0677">Repeat</keyword>
<dbReference type="Pfam" id="PF23282">
    <property type="entry name" value="WHD_ROQ1"/>
    <property type="match status" value="1"/>
</dbReference>
<dbReference type="PANTHER" id="PTHR11017">
    <property type="entry name" value="LEUCINE-RICH REPEAT-CONTAINING PROTEIN"/>
    <property type="match status" value="1"/>
</dbReference>
<keyword evidence="2" id="KW-0433">Leucine-rich repeat</keyword>
<evidence type="ECO:0000256" key="4">
    <source>
        <dbReference type="ARBA" id="ARBA00023027"/>
    </source>
</evidence>
<dbReference type="PROSITE" id="PS51450">
    <property type="entry name" value="LRR"/>
    <property type="match status" value="1"/>
</dbReference>
<dbReference type="Gene3D" id="3.40.50.300">
    <property type="entry name" value="P-loop containing nucleotide triphosphate hydrolases"/>
    <property type="match status" value="1"/>
</dbReference>
<comment type="caution">
    <text evidence="9">The sequence shown here is derived from an EMBL/GenBank/DDBJ whole genome shotgun (WGS) entry which is preliminary data.</text>
</comment>
<accession>A0A392LXU5</accession>
<dbReference type="Pfam" id="PF00560">
    <property type="entry name" value="LRR_1"/>
    <property type="match status" value="1"/>
</dbReference>
<feature type="domain" description="C-JID" evidence="7">
    <location>
        <begin position="587"/>
        <end position="680"/>
    </location>
</feature>
<dbReference type="Pfam" id="PF12799">
    <property type="entry name" value="LRR_4"/>
    <property type="match status" value="1"/>
</dbReference>
<dbReference type="AlphaFoldDB" id="A0A392LXU5"/>
<dbReference type="InterPro" id="IPR042197">
    <property type="entry name" value="Apaf_helical"/>
</dbReference>
<dbReference type="PRINTS" id="PR00364">
    <property type="entry name" value="DISEASERSIST"/>
</dbReference>
<feature type="domain" description="Disease resistance protein Roq1-like winged-helix" evidence="8">
    <location>
        <begin position="263"/>
        <end position="335"/>
    </location>
</feature>
<dbReference type="InterPro" id="IPR027417">
    <property type="entry name" value="P-loop_NTPase"/>
</dbReference>
<evidence type="ECO:0000259" key="7">
    <source>
        <dbReference type="Pfam" id="PF20160"/>
    </source>
</evidence>
<protein>
    <recommendedName>
        <fullName evidence="1">ADP-ribosyl cyclase/cyclic ADP-ribose hydrolase</fullName>
        <ecNumber evidence="1">3.2.2.6</ecNumber>
    </recommendedName>
</protein>
<evidence type="ECO:0000259" key="6">
    <source>
        <dbReference type="Pfam" id="PF00931"/>
    </source>
</evidence>
<evidence type="ECO:0000256" key="5">
    <source>
        <dbReference type="ARBA" id="ARBA00047304"/>
    </source>
</evidence>
<dbReference type="SUPFAM" id="SSF52058">
    <property type="entry name" value="L domain-like"/>
    <property type="match status" value="1"/>
</dbReference>
<evidence type="ECO:0000313" key="9">
    <source>
        <dbReference type="EMBL" id="MCH79756.1"/>
    </source>
</evidence>
<evidence type="ECO:0000259" key="8">
    <source>
        <dbReference type="Pfam" id="PF23282"/>
    </source>
</evidence>
<sequence length="742" mass="84535">QQYAVIEKIVEEVIKILDFGRKISSAPIDLGIEELKKCLLLDSVKDVRAVGICGMDGIGKTTLATILYEKISHQFDACCFMVDVSKTYKQYGPIGVQKKILHQTLGKEYNLYDETDSVQSRLCQFRALIILDNVDHSDQLEKLAVTRKSLAPGSKIIIVCRDAHILKEYGVDAVYQVPLLNEKNSLQLFRRIAFKRDSNISNFVELAHEVLKYANGLPLAIEVLRSSLSCQSVSEWKFELNKLGESPNKDIMDTLQFCFNGLEEREKEIFLHIACFFNQREQNYVKNVLNCCGFDADFGLAVLIDKSFVIISDESKIVMHALLEELGRKIVHEMSRKWSKLWLHEQFYNVVLENMNLPNLRILDLSHSENLTKMPDFGEFPNLKQLNLEGCVKLVQIDSSIGLLRELVFLNLKNCENLICIPNEISGLTSLKYLNLCGCSKAFNNPKAREDFSSCVLPSLPSFSCLSELDISFCSLSQIPDALGCLTWLERLNLRGNNFVTLPNLRDLSKLEYLNLEHCKQLTSLPELPSPAAIKKDKHKRVGMYIFNCPELGEREHCTSMTFSWMTNFIQSNQDSSSSFHQIDIVIPGSEIPSWFNNRRMGRSISIDPSPIVYDDNIIGIACCAIFSVEPFDPTKTRYEWGPVIRLGFKSRNAANGNYVVIPVTLYRHLLTVKSNHMWQVYFDRESFFSFLRSIDNTLWELDHIVMQASVTNGQGLHLENEETLVLQPTTLMVIEDEAQPQ</sequence>
<dbReference type="InterPro" id="IPR045344">
    <property type="entry name" value="C-JID"/>
</dbReference>
<reference evidence="9 10" key="1">
    <citation type="journal article" date="2018" name="Front. Plant Sci.">
        <title>Red Clover (Trifolium pratense) and Zigzag Clover (T. medium) - A Picture of Genomic Similarities and Differences.</title>
        <authorList>
            <person name="Dluhosova J."/>
            <person name="Istvanek J."/>
            <person name="Nedelnik J."/>
            <person name="Repkova J."/>
        </authorList>
    </citation>
    <scope>NUCLEOTIDE SEQUENCE [LARGE SCALE GENOMIC DNA]</scope>
    <source>
        <strain evidence="10">cv. 10/8</strain>
        <tissue evidence="9">Leaf</tissue>
    </source>
</reference>
<feature type="domain" description="NB-ARC" evidence="6">
    <location>
        <begin position="33"/>
        <end position="197"/>
    </location>
</feature>
<dbReference type="GO" id="GO:0006952">
    <property type="term" value="P:defense response"/>
    <property type="evidence" value="ECO:0007669"/>
    <property type="project" value="InterPro"/>
</dbReference>
<comment type="catalytic activity">
    <reaction evidence="5">
        <text>NAD(+) + H2O = ADP-D-ribose + nicotinamide + H(+)</text>
        <dbReference type="Rhea" id="RHEA:16301"/>
        <dbReference type="ChEBI" id="CHEBI:15377"/>
        <dbReference type="ChEBI" id="CHEBI:15378"/>
        <dbReference type="ChEBI" id="CHEBI:17154"/>
        <dbReference type="ChEBI" id="CHEBI:57540"/>
        <dbReference type="ChEBI" id="CHEBI:57967"/>
        <dbReference type="EC" id="3.2.2.6"/>
    </reaction>
    <physiologicalReaction direction="left-to-right" evidence="5">
        <dbReference type="Rhea" id="RHEA:16302"/>
    </physiologicalReaction>
</comment>
<dbReference type="Pfam" id="PF00931">
    <property type="entry name" value="NB-ARC"/>
    <property type="match status" value="1"/>
</dbReference>
<name>A0A392LXU5_9FABA</name>
<feature type="non-terminal residue" evidence="9">
    <location>
        <position position="1"/>
    </location>
</feature>
<dbReference type="EMBL" id="LXQA010000343">
    <property type="protein sequence ID" value="MCH79756.1"/>
    <property type="molecule type" value="Genomic_DNA"/>
</dbReference>
<organism evidence="9 10">
    <name type="scientific">Trifolium medium</name>
    <dbReference type="NCBI Taxonomy" id="97028"/>
    <lineage>
        <taxon>Eukaryota</taxon>
        <taxon>Viridiplantae</taxon>
        <taxon>Streptophyta</taxon>
        <taxon>Embryophyta</taxon>
        <taxon>Tracheophyta</taxon>
        <taxon>Spermatophyta</taxon>
        <taxon>Magnoliopsida</taxon>
        <taxon>eudicotyledons</taxon>
        <taxon>Gunneridae</taxon>
        <taxon>Pentapetalae</taxon>
        <taxon>rosids</taxon>
        <taxon>fabids</taxon>
        <taxon>Fabales</taxon>
        <taxon>Fabaceae</taxon>
        <taxon>Papilionoideae</taxon>
        <taxon>50 kb inversion clade</taxon>
        <taxon>NPAAA clade</taxon>
        <taxon>Hologalegina</taxon>
        <taxon>IRL clade</taxon>
        <taxon>Trifolieae</taxon>
        <taxon>Trifolium</taxon>
    </lineage>
</organism>
<dbReference type="InterPro" id="IPR025875">
    <property type="entry name" value="Leu-rich_rpt_4"/>
</dbReference>
<dbReference type="InterPro" id="IPR036390">
    <property type="entry name" value="WH_DNA-bd_sf"/>
</dbReference>
<evidence type="ECO:0000313" key="10">
    <source>
        <dbReference type="Proteomes" id="UP000265520"/>
    </source>
</evidence>
<evidence type="ECO:0000256" key="2">
    <source>
        <dbReference type="ARBA" id="ARBA00022614"/>
    </source>
</evidence>
<keyword evidence="4" id="KW-0520">NAD</keyword>
<dbReference type="Proteomes" id="UP000265520">
    <property type="component" value="Unassembled WGS sequence"/>
</dbReference>
<dbReference type="SUPFAM" id="SSF46785">
    <property type="entry name" value="Winged helix' DNA-binding domain"/>
    <property type="match status" value="1"/>
</dbReference>
<evidence type="ECO:0000256" key="3">
    <source>
        <dbReference type="ARBA" id="ARBA00022737"/>
    </source>
</evidence>
<dbReference type="InterPro" id="IPR058192">
    <property type="entry name" value="WHD_ROQ1-like"/>
</dbReference>